<dbReference type="AlphaFoldDB" id="A0A5C1Q0B7"/>
<dbReference type="Proteomes" id="UP001549111">
    <property type="component" value="Unassembled WGS sequence"/>
</dbReference>
<keyword evidence="4" id="KW-0067">ATP-binding</keyword>
<feature type="domain" description="ATPase AAA-type core" evidence="2">
    <location>
        <begin position="245"/>
        <end position="324"/>
    </location>
</feature>
<dbReference type="GO" id="GO:0016887">
    <property type="term" value="F:ATP hydrolysis activity"/>
    <property type="evidence" value="ECO:0007669"/>
    <property type="project" value="InterPro"/>
</dbReference>
<keyword evidence="6" id="KW-1185">Reference proteome</keyword>
<dbReference type="KEGG" id="snn:EWH46_01080"/>
<organism evidence="4 5">
    <name type="scientific">Sphaerotilus sulfidivorans</name>
    <dbReference type="NCBI Taxonomy" id="639200"/>
    <lineage>
        <taxon>Bacteria</taxon>
        <taxon>Pseudomonadati</taxon>
        <taxon>Pseudomonadota</taxon>
        <taxon>Betaproteobacteria</taxon>
        <taxon>Burkholderiales</taxon>
        <taxon>Sphaerotilaceae</taxon>
        <taxon>Sphaerotilus</taxon>
    </lineage>
</organism>
<dbReference type="PANTHER" id="PTHR40396:SF1">
    <property type="entry name" value="ATPASE AAA-TYPE CORE DOMAIN-CONTAINING PROTEIN"/>
    <property type="match status" value="1"/>
</dbReference>
<protein>
    <submittedName>
        <fullName evidence="3 4">ATP-binding protein</fullName>
    </submittedName>
</protein>
<keyword evidence="4" id="KW-0547">Nucleotide-binding</keyword>
<name>A0A5C1Q0B7_9BURK</name>
<feature type="region of interest" description="Disordered" evidence="1">
    <location>
        <begin position="1"/>
        <end position="22"/>
    </location>
</feature>
<dbReference type="InterPro" id="IPR003959">
    <property type="entry name" value="ATPase_AAA_core"/>
</dbReference>
<evidence type="ECO:0000259" key="2">
    <source>
        <dbReference type="Pfam" id="PF13304"/>
    </source>
</evidence>
<proteinExistence type="predicted"/>
<dbReference type="PANTHER" id="PTHR40396">
    <property type="entry name" value="ATPASE-LIKE PROTEIN"/>
    <property type="match status" value="1"/>
</dbReference>
<dbReference type="SUPFAM" id="SSF52540">
    <property type="entry name" value="P-loop containing nucleoside triphosphate hydrolases"/>
    <property type="match status" value="1"/>
</dbReference>
<evidence type="ECO:0000313" key="5">
    <source>
        <dbReference type="Proteomes" id="UP000323522"/>
    </source>
</evidence>
<reference evidence="4 5" key="1">
    <citation type="submission" date="2019-02" db="EMBL/GenBank/DDBJ databases">
        <title>Complete Genome Sequence and Methylome Analysis of Sphaerotilus natans subsp. sulfidivorans D-507.</title>
        <authorList>
            <person name="Fomenkov A."/>
            <person name="Gridneva E."/>
            <person name="Smolyakov D."/>
            <person name="Dubinina G."/>
            <person name="Vincze T."/>
            <person name="Grabovich M."/>
            <person name="Roberts R.J."/>
        </authorList>
    </citation>
    <scope>NUCLEOTIDE SEQUENCE [LARGE SCALE GENOMIC DNA]</scope>
    <source>
        <strain evidence="4 5">D-507</strain>
    </source>
</reference>
<dbReference type="OrthoDB" id="9815944at2"/>
<reference evidence="3 6" key="2">
    <citation type="submission" date="2024-06" db="EMBL/GenBank/DDBJ databases">
        <title>Genomic Encyclopedia of Type Strains, Phase IV (KMG-IV): sequencing the most valuable type-strain genomes for metagenomic binning, comparative biology and taxonomic classification.</title>
        <authorList>
            <person name="Goeker M."/>
        </authorList>
    </citation>
    <scope>NUCLEOTIDE SEQUENCE [LARGE SCALE GENOMIC DNA]</scope>
    <source>
        <strain evidence="3 6">D-501</strain>
    </source>
</reference>
<evidence type="ECO:0000256" key="1">
    <source>
        <dbReference type="SAM" id="MobiDB-lite"/>
    </source>
</evidence>
<dbReference type="Proteomes" id="UP000323522">
    <property type="component" value="Chromosome"/>
</dbReference>
<dbReference type="Gene3D" id="3.40.50.300">
    <property type="entry name" value="P-loop containing nucleotide triphosphate hydrolases"/>
    <property type="match status" value="1"/>
</dbReference>
<dbReference type="RefSeq" id="WP_149502280.1">
    <property type="nucleotide sequence ID" value="NZ_CP035708.1"/>
</dbReference>
<evidence type="ECO:0000313" key="4">
    <source>
        <dbReference type="EMBL" id="QEM99501.1"/>
    </source>
</evidence>
<dbReference type="EMBL" id="JBEPLS010000005">
    <property type="protein sequence ID" value="MET3603825.1"/>
    <property type="molecule type" value="Genomic_DNA"/>
</dbReference>
<gene>
    <name evidence="3" type="ORF">ABIC99_001638</name>
    <name evidence="4" type="ORF">EWH46_01080</name>
</gene>
<evidence type="ECO:0000313" key="3">
    <source>
        <dbReference type="EMBL" id="MET3603825.1"/>
    </source>
</evidence>
<dbReference type="Pfam" id="PF13304">
    <property type="entry name" value="AAA_21"/>
    <property type="match status" value="1"/>
</dbReference>
<evidence type="ECO:0000313" key="6">
    <source>
        <dbReference type="Proteomes" id="UP001549111"/>
    </source>
</evidence>
<dbReference type="GO" id="GO:0005524">
    <property type="term" value="F:ATP binding"/>
    <property type="evidence" value="ECO:0007669"/>
    <property type="project" value="UniProtKB-KW"/>
</dbReference>
<dbReference type="InterPro" id="IPR027417">
    <property type="entry name" value="P-loop_NTPase"/>
</dbReference>
<accession>A0A5C1Q0B7</accession>
<sequence length="424" mass="46714">MTNDSLNPQAAPAITSKRARVTRPAAAPRLQIEHLGPILSADVTFGDLTVIVGPQATGKSIFLQTLKLLIDRDHIHDTFRHHNVNVAGRAEAFLEGYFGGGMAGAWNAETSALTWNGKKINLPDYASPGKAPKSRIKHERLFYIPAQRVMSLPGGVSQNFGQFNYGDPYTLRVFSDAVHDLIQNEFGAQGELFPSPRKLNKSLRTPIHQHLFGGGKLLIDESNFTKRLALQLDGQSKALGFLSWSAGQREFTPLLMGLYWLCQVPNPQRMSGATQDEVIEWVVLEEPEMGLHPQGISAVLLLVLELMRRGYRVVISTHSPVVLEMIWAIQEFKQLGATEKDIRDLFSLKAEDSAKKLAQAALSKDYRVYFFDRQSPVRDISALDPGALEQAESEWGGITGFSSRVNATIAAAVNRAAVRTGTSI</sequence>
<dbReference type="EMBL" id="CP035708">
    <property type="protein sequence ID" value="QEM99501.1"/>
    <property type="molecule type" value="Genomic_DNA"/>
</dbReference>